<dbReference type="InterPro" id="IPR025338">
    <property type="entry name" value="DUF4244"/>
</dbReference>
<reference evidence="2" key="1">
    <citation type="submission" date="2020-05" db="EMBL/GenBank/DDBJ databases">
        <authorList>
            <person name="Chiriac C."/>
            <person name="Salcher M."/>
            <person name="Ghai R."/>
            <person name="Kavagutti S V."/>
        </authorList>
    </citation>
    <scope>NUCLEOTIDE SEQUENCE</scope>
</reference>
<sequence>MKLRIHQAITNEEGMTTAEYAVGTVAAAGLGGLLLKMLTSPEVQDLFWKIIQQAFSFLFFS</sequence>
<keyword evidence="1" id="KW-0472">Membrane</keyword>
<keyword evidence="1" id="KW-1133">Transmembrane helix</keyword>
<dbReference type="AlphaFoldDB" id="A0A6J6KUB1"/>
<organism evidence="2">
    <name type="scientific">freshwater metagenome</name>
    <dbReference type="NCBI Taxonomy" id="449393"/>
    <lineage>
        <taxon>unclassified sequences</taxon>
        <taxon>metagenomes</taxon>
        <taxon>ecological metagenomes</taxon>
    </lineage>
</organism>
<evidence type="ECO:0000313" key="2">
    <source>
        <dbReference type="EMBL" id="CAB4651559.1"/>
    </source>
</evidence>
<proteinExistence type="predicted"/>
<keyword evidence="1" id="KW-0812">Transmembrane</keyword>
<accession>A0A6J6KUB1</accession>
<gene>
    <name evidence="2" type="ORF">UFOPK2171_00685</name>
</gene>
<dbReference type="Pfam" id="PF14029">
    <property type="entry name" value="DUF4244"/>
    <property type="match status" value="1"/>
</dbReference>
<protein>
    <submittedName>
        <fullName evidence="2">Unannotated protein</fullName>
    </submittedName>
</protein>
<name>A0A6J6KUB1_9ZZZZ</name>
<evidence type="ECO:0000256" key="1">
    <source>
        <dbReference type="SAM" id="Phobius"/>
    </source>
</evidence>
<feature type="transmembrane region" description="Helical" evidence="1">
    <location>
        <begin position="20"/>
        <end position="39"/>
    </location>
</feature>
<dbReference type="EMBL" id="CAEZWD010000081">
    <property type="protein sequence ID" value="CAB4651559.1"/>
    <property type="molecule type" value="Genomic_DNA"/>
</dbReference>